<dbReference type="Pfam" id="PF19651">
    <property type="entry name" value="DUF6154"/>
    <property type="match status" value="1"/>
</dbReference>
<protein>
    <recommendedName>
        <fullName evidence="3">Cytosolic protein</fullName>
    </recommendedName>
</protein>
<evidence type="ECO:0000313" key="2">
    <source>
        <dbReference type="Proteomes" id="UP000198534"/>
    </source>
</evidence>
<dbReference type="Proteomes" id="UP000198534">
    <property type="component" value="Unassembled WGS sequence"/>
</dbReference>
<dbReference type="RefSeq" id="WP_091740047.1">
    <property type="nucleotide sequence ID" value="NZ_FNNQ01000009.1"/>
</dbReference>
<dbReference type="STRING" id="1048340.SAMN05444487_10961"/>
<accession>A0A1H2YGU1</accession>
<gene>
    <name evidence="1" type="ORF">SAMN05444487_10961</name>
</gene>
<evidence type="ECO:0008006" key="3">
    <source>
        <dbReference type="Google" id="ProtNLM"/>
    </source>
</evidence>
<dbReference type="EMBL" id="FNNQ01000009">
    <property type="protein sequence ID" value="SDX04058.1"/>
    <property type="molecule type" value="Genomic_DNA"/>
</dbReference>
<proteinExistence type="predicted"/>
<evidence type="ECO:0000313" key="1">
    <source>
        <dbReference type="EMBL" id="SDX04058.1"/>
    </source>
</evidence>
<keyword evidence="2" id="KW-1185">Reference proteome</keyword>
<organism evidence="1 2">
    <name type="scientific">Marininema mesophilum</name>
    <dbReference type="NCBI Taxonomy" id="1048340"/>
    <lineage>
        <taxon>Bacteria</taxon>
        <taxon>Bacillati</taxon>
        <taxon>Bacillota</taxon>
        <taxon>Bacilli</taxon>
        <taxon>Bacillales</taxon>
        <taxon>Thermoactinomycetaceae</taxon>
        <taxon>Marininema</taxon>
    </lineage>
</organism>
<dbReference type="AlphaFoldDB" id="A0A1H2YGU1"/>
<name>A0A1H2YGU1_9BACL</name>
<dbReference type="InterPro" id="IPR046152">
    <property type="entry name" value="DUF6154"/>
</dbReference>
<sequence length="85" mass="10149">MRFVEDIYSLYRDQLGEDEDNAISVVISILEDQYRNDMMKLIKEMEDDEVIQMVGMYLVEMLKMKMAQDGKLRDWDDSSNSARYH</sequence>
<dbReference type="OrthoDB" id="2381948at2"/>
<reference evidence="1 2" key="1">
    <citation type="submission" date="2016-10" db="EMBL/GenBank/DDBJ databases">
        <authorList>
            <person name="de Groot N.N."/>
        </authorList>
    </citation>
    <scope>NUCLEOTIDE SEQUENCE [LARGE SCALE GENOMIC DNA]</scope>
    <source>
        <strain evidence="1 2">DSM 45610</strain>
    </source>
</reference>